<gene>
    <name evidence="5" type="ORF">OHB35_11970</name>
</gene>
<keyword evidence="2" id="KW-0238">DNA-binding</keyword>
<evidence type="ECO:0000256" key="3">
    <source>
        <dbReference type="ARBA" id="ARBA00023163"/>
    </source>
</evidence>
<accession>A0ABZ1H967</accession>
<keyword evidence="1" id="KW-0805">Transcription regulation</keyword>
<dbReference type="CDD" id="cd06267">
    <property type="entry name" value="PBP1_LacI_sugar_binding-like"/>
    <property type="match status" value="1"/>
</dbReference>
<dbReference type="InterPro" id="IPR000843">
    <property type="entry name" value="HTH_LacI"/>
</dbReference>
<dbReference type="Gene3D" id="3.40.50.2300">
    <property type="match status" value="2"/>
</dbReference>
<keyword evidence="3" id="KW-0804">Transcription</keyword>
<name>A0ABZ1H967_STRPH</name>
<dbReference type="Pfam" id="PF00356">
    <property type="entry name" value="LacI"/>
    <property type="match status" value="1"/>
</dbReference>
<proteinExistence type="predicted"/>
<dbReference type="SUPFAM" id="SSF53822">
    <property type="entry name" value="Periplasmic binding protein-like I"/>
    <property type="match status" value="1"/>
</dbReference>
<dbReference type="GeneID" id="93932990"/>
<dbReference type="Pfam" id="PF13377">
    <property type="entry name" value="Peripla_BP_3"/>
    <property type="match status" value="1"/>
</dbReference>
<dbReference type="Gene3D" id="1.10.260.40">
    <property type="entry name" value="lambda repressor-like DNA-binding domains"/>
    <property type="match status" value="1"/>
</dbReference>
<keyword evidence="6" id="KW-1185">Reference proteome</keyword>
<feature type="domain" description="HTH lacI-type" evidence="4">
    <location>
        <begin position="2"/>
        <end position="56"/>
    </location>
</feature>
<dbReference type="PANTHER" id="PTHR30146">
    <property type="entry name" value="LACI-RELATED TRANSCRIPTIONAL REPRESSOR"/>
    <property type="match status" value="1"/>
</dbReference>
<sequence>MVTLADVARAAGVSKATASRALSRPDMVAADTRERVLAVAATMGFEFNASARALTTGRTGLIGVLVPSIANPYFAPIVTGVQRALSAHGENILLAVSEGSQSSEHELAGKLASRVDGLVFIAPVSPDSAIRSFTSKLPVVTVDRTVPAVPGVLIDTPGGVADIVTHLAGLGHRAIAYVGGPDGSWMAERRNSAVEEAARRSGVDLTALGPVGPRIDAGLAVAEHIAAERSVTAVVAYSSYLLLGLHLGLREAGVRVPEDISLAASDDLTAISADRPDTTALRVPLEEAGIAAVRLLQEANPPKRARRLRIATELIVGGSTAHATVRASSTTPAR</sequence>
<dbReference type="SMART" id="SM00354">
    <property type="entry name" value="HTH_LACI"/>
    <property type="match status" value="1"/>
</dbReference>
<organism evidence="5 6">
    <name type="scientific">Streptomyces phaeochromogenes</name>
    <dbReference type="NCBI Taxonomy" id="1923"/>
    <lineage>
        <taxon>Bacteria</taxon>
        <taxon>Bacillati</taxon>
        <taxon>Actinomycetota</taxon>
        <taxon>Actinomycetes</taxon>
        <taxon>Kitasatosporales</taxon>
        <taxon>Streptomycetaceae</taxon>
        <taxon>Streptomyces</taxon>
        <taxon>Streptomyces phaeochromogenes group</taxon>
    </lineage>
</organism>
<evidence type="ECO:0000313" key="6">
    <source>
        <dbReference type="Proteomes" id="UP001340816"/>
    </source>
</evidence>
<dbReference type="PANTHER" id="PTHR30146:SF109">
    <property type="entry name" value="HTH-TYPE TRANSCRIPTIONAL REGULATOR GALS"/>
    <property type="match status" value="1"/>
</dbReference>
<reference evidence="5 6" key="1">
    <citation type="submission" date="2022-10" db="EMBL/GenBank/DDBJ databases">
        <title>The complete genomes of actinobacterial strains from the NBC collection.</title>
        <authorList>
            <person name="Joergensen T.S."/>
            <person name="Alvarez Arevalo M."/>
            <person name="Sterndorff E.B."/>
            <person name="Faurdal D."/>
            <person name="Vuksanovic O."/>
            <person name="Mourched A.-S."/>
            <person name="Charusanti P."/>
            <person name="Shaw S."/>
            <person name="Blin K."/>
            <person name="Weber T."/>
        </authorList>
    </citation>
    <scope>NUCLEOTIDE SEQUENCE [LARGE SCALE GENOMIC DNA]</scope>
    <source>
        <strain evidence="5 6">NBC 01752</strain>
    </source>
</reference>
<evidence type="ECO:0000256" key="1">
    <source>
        <dbReference type="ARBA" id="ARBA00023015"/>
    </source>
</evidence>
<evidence type="ECO:0000256" key="2">
    <source>
        <dbReference type="ARBA" id="ARBA00023125"/>
    </source>
</evidence>
<dbReference type="SUPFAM" id="SSF47413">
    <property type="entry name" value="lambda repressor-like DNA-binding domains"/>
    <property type="match status" value="1"/>
</dbReference>
<dbReference type="Proteomes" id="UP001340816">
    <property type="component" value="Chromosome"/>
</dbReference>
<dbReference type="EMBL" id="CP109135">
    <property type="protein sequence ID" value="WSD13896.1"/>
    <property type="molecule type" value="Genomic_DNA"/>
</dbReference>
<dbReference type="PROSITE" id="PS00356">
    <property type="entry name" value="HTH_LACI_1"/>
    <property type="match status" value="1"/>
</dbReference>
<evidence type="ECO:0000313" key="5">
    <source>
        <dbReference type="EMBL" id="WSD13896.1"/>
    </source>
</evidence>
<dbReference type="InterPro" id="IPR046335">
    <property type="entry name" value="LacI/GalR-like_sensor"/>
</dbReference>
<protein>
    <submittedName>
        <fullName evidence="5">LacI family transcriptional regulator</fullName>
    </submittedName>
</protein>
<dbReference type="InterPro" id="IPR028082">
    <property type="entry name" value="Peripla_BP_I"/>
</dbReference>
<dbReference type="RefSeq" id="WP_055615303.1">
    <property type="nucleotide sequence ID" value="NZ_CP108011.1"/>
</dbReference>
<dbReference type="PROSITE" id="PS50932">
    <property type="entry name" value="HTH_LACI_2"/>
    <property type="match status" value="1"/>
</dbReference>
<dbReference type="CDD" id="cd01392">
    <property type="entry name" value="HTH_LacI"/>
    <property type="match status" value="1"/>
</dbReference>
<evidence type="ECO:0000259" key="4">
    <source>
        <dbReference type="PROSITE" id="PS50932"/>
    </source>
</evidence>
<dbReference type="InterPro" id="IPR010982">
    <property type="entry name" value="Lambda_DNA-bd_dom_sf"/>
</dbReference>